<feature type="region of interest" description="Disordered" evidence="1">
    <location>
        <begin position="1"/>
        <end position="35"/>
    </location>
</feature>
<evidence type="ECO:0000313" key="3">
    <source>
        <dbReference type="Proteomes" id="UP001497516"/>
    </source>
</evidence>
<accession>A0AAV2DNL1</accession>
<evidence type="ECO:0000256" key="1">
    <source>
        <dbReference type="SAM" id="MobiDB-lite"/>
    </source>
</evidence>
<reference evidence="2 3" key="1">
    <citation type="submission" date="2024-04" db="EMBL/GenBank/DDBJ databases">
        <authorList>
            <person name="Fracassetti M."/>
        </authorList>
    </citation>
    <scope>NUCLEOTIDE SEQUENCE [LARGE SCALE GENOMIC DNA]</scope>
</reference>
<gene>
    <name evidence="2" type="ORF">LTRI10_LOCUS17306</name>
</gene>
<proteinExistence type="predicted"/>
<dbReference type="EMBL" id="OZ034816">
    <property type="protein sequence ID" value="CAL1375515.1"/>
    <property type="molecule type" value="Genomic_DNA"/>
</dbReference>
<protein>
    <submittedName>
        <fullName evidence="2">Uncharacterized protein</fullName>
    </submittedName>
</protein>
<organism evidence="2 3">
    <name type="scientific">Linum trigynum</name>
    <dbReference type="NCBI Taxonomy" id="586398"/>
    <lineage>
        <taxon>Eukaryota</taxon>
        <taxon>Viridiplantae</taxon>
        <taxon>Streptophyta</taxon>
        <taxon>Embryophyta</taxon>
        <taxon>Tracheophyta</taxon>
        <taxon>Spermatophyta</taxon>
        <taxon>Magnoliopsida</taxon>
        <taxon>eudicotyledons</taxon>
        <taxon>Gunneridae</taxon>
        <taxon>Pentapetalae</taxon>
        <taxon>rosids</taxon>
        <taxon>fabids</taxon>
        <taxon>Malpighiales</taxon>
        <taxon>Linaceae</taxon>
        <taxon>Linum</taxon>
    </lineage>
</organism>
<name>A0AAV2DNL1_9ROSI</name>
<keyword evidence="3" id="KW-1185">Reference proteome</keyword>
<evidence type="ECO:0000313" key="2">
    <source>
        <dbReference type="EMBL" id="CAL1375515.1"/>
    </source>
</evidence>
<sequence>MNKSAGGGVTGKPSAGAGEGQGGAGRTGEGRGVDLPPLLPVAAVGWLAADGERRGRRRREMGRRGGVVVGWGLRRRFLFFPHLILDLTPPLPVAVVG</sequence>
<dbReference type="Proteomes" id="UP001497516">
    <property type="component" value="Chromosome 3"/>
</dbReference>
<dbReference type="AlphaFoldDB" id="A0AAV2DNL1"/>
<feature type="compositionally biased region" description="Gly residues" evidence="1">
    <location>
        <begin position="17"/>
        <end position="27"/>
    </location>
</feature>
<feature type="compositionally biased region" description="Gly residues" evidence="1">
    <location>
        <begin position="1"/>
        <end position="10"/>
    </location>
</feature>